<dbReference type="SUPFAM" id="SSF54534">
    <property type="entry name" value="FKBP-like"/>
    <property type="match status" value="2"/>
</dbReference>
<dbReference type="PROSITE" id="PS50198">
    <property type="entry name" value="PPIC_PPIASE_2"/>
    <property type="match status" value="2"/>
</dbReference>
<dbReference type="Pfam" id="PF00639">
    <property type="entry name" value="Rotamase"/>
    <property type="match status" value="2"/>
</dbReference>
<dbReference type="GO" id="GO:0003755">
    <property type="term" value="F:peptidyl-prolyl cis-trans isomerase activity"/>
    <property type="evidence" value="ECO:0007669"/>
    <property type="project" value="UniProtKB-KW"/>
</dbReference>
<dbReference type="AlphaFoldDB" id="A0A3E0I1K1"/>
<protein>
    <submittedName>
        <fullName evidence="4">Periplasmic chaperone for outer membrane proteins SurA</fullName>
    </submittedName>
</protein>
<organism evidence="4 5">
    <name type="scientific">Tenacibaculum gallaicum</name>
    <dbReference type="NCBI Taxonomy" id="561505"/>
    <lineage>
        <taxon>Bacteria</taxon>
        <taxon>Pseudomonadati</taxon>
        <taxon>Bacteroidota</taxon>
        <taxon>Flavobacteriia</taxon>
        <taxon>Flavobacteriales</taxon>
        <taxon>Flavobacteriaceae</taxon>
        <taxon>Tenacibaculum</taxon>
    </lineage>
</organism>
<dbReference type="PANTHER" id="PTHR47637:SF1">
    <property type="entry name" value="CHAPERONE SURA"/>
    <property type="match status" value="1"/>
</dbReference>
<dbReference type="Gene3D" id="1.10.4030.10">
    <property type="entry name" value="Porin chaperone SurA, peptide-binding domain"/>
    <property type="match status" value="1"/>
</dbReference>
<keyword evidence="2" id="KW-0697">Rotamase</keyword>
<dbReference type="InterPro" id="IPR027304">
    <property type="entry name" value="Trigger_fact/SurA_dom_sf"/>
</dbReference>
<evidence type="ECO:0000256" key="2">
    <source>
        <dbReference type="PROSITE-ProRule" id="PRU00278"/>
    </source>
</evidence>
<name>A0A3E0I1K1_9FLAO</name>
<dbReference type="SUPFAM" id="SSF109998">
    <property type="entry name" value="Triger factor/SurA peptide-binding domain-like"/>
    <property type="match status" value="1"/>
</dbReference>
<comment type="caution">
    <text evidence="4">The sequence shown here is derived from an EMBL/GenBank/DDBJ whole genome shotgun (WGS) entry which is preliminary data.</text>
</comment>
<gene>
    <name evidence="4" type="ORF">C7448_103152</name>
</gene>
<keyword evidence="5" id="KW-1185">Reference proteome</keyword>
<keyword evidence="1" id="KW-0732">Signal</keyword>
<feature type="domain" description="PpiC" evidence="3">
    <location>
        <begin position="180"/>
        <end position="280"/>
    </location>
</feature>
<dbReference type="InterPro" id="IPR046357">
    <property type="entry name" value="PPIase_dom_sf"/>
</dbReference>
<evidence type="ECO:0000259" key="3">
    <source>
        <dbReference type="PROSITE" id="PS50198"/>
    </source>
</evidence>
<keyword evidence="2" id="KW-0413">Isomerase</keyword>
<dbReference type="Proteomes" id="UP000256884">
    <property type="component" value="Unassembled WGS sequence"/>
</dbReference>
<dbReference type="EMBL" id="QUNS01000003">
    <property type="protein sequence ID" value="REH52420.1"/>
    <property type="molecule type" value="Genomic_DNA"/>
</dbReference>
<evidence type="ECO:0000313" key="4">
    <source>
        <dbReference type="EMBL" id="REH52420.1"/>
    </source>
</evidence>
<reference evidence="4 5" key="1">
    <citation type="submission" date="2018-08" db="EMBL/GenBank/DDBJ databases">
        <title>Genomic Encyclopedia of Type Strains, Phase IV (KMG-IV): sequencing the most valuable type-strain genomes for metagenomic binning, comparative biology and taxonomic classification.</title>
        <authorList>
            <person name="Goeker M."/>
        </authorList>
    </citation>
    <scope>NUCLEOTIDE SEQUENCE [LARGE SCALE GENOMIC DNA]</scope>
    <source>
        <strain evidence="4 5">DSM 18841</strain>
    </source>
</reference>
<evidence type="ECO:0000256" key="1">
    <source>
        <dbReference type="ARBA" id="ARBA00022729"/>
    </source>
</evidence>
<dbReference type="Gene3D" id="3.10.50.40">
    <property type="match status" value="2"/>
</dbReference>
<accession>A0A3E0I1K1</accession>
<sequence>MMQLKTRTLKNISIVFTLFLVSLTTIYAQGTKVDGVAVVVGKNIVLDSDIDKFKQEVELRSEGKVKISDCEMLEELMQQKLLAHHAVIDSATVSQSEIDSRVDRSIAFFSQEYGSEEKVVEAYGFNDIEDLKKELGRVQKENLLIEKEQQKITENIDVTPEEIRIYFKGLEDKKELPEIPAEVQLQQLVIKAEPTKEEEERVINKLKEIKKEVENGASFKLKAIINSEDPGVAQNEGKYVITKDSPFIKEFKETAFSLDVDQISEPIKSAFGYHILQLHKIKGNQREVSHILMQPEVSDKKLNETKEQIEKIVADIKEGKITFEEAVKKYSEDEETKNSAGIIMNPYTQEPTFELTRMPPDLFARISELKKGDLSDIYYDETREGEKMYKVILLKEKTDTHKADLVQDYVRMQQFALAKKKEEEITKWTKEKIQETYLKLSNDYKKCTFKKDWKKENK</sequence>
<proteinExistence type="predicted"/>
<dbReference type="PANTHER" id="PTHR47637">
    <property type="entry name" value="CHAPERONE SURA"/>
    <property type="match status" value="1"/>
</dbReference>
<feature type="domain" description="PpiC" evidence="3">
    <location>
        <begin position="283"/>
        <end position="396"/>
    </location>
</feature>
<evidence type="ECO:0000313" key="5">
    <source>
        <dbReference type="Proteomes" id="UP000256884"/>
    </source>
</evidence>
<dbReference type="InterPro" id="IPR000297">
    <property type="entry name" value="PPIase_PpiC"/>
</dbReference>
<dbReference type="RefSeq" id="WP_245939450.1">
    <property type="nucleotide sequence ID" value="NZ_QUNS01000003.1"/>
</dbReference>
<dbReference type="InterPro" id="IPR050280">
    <property type="entry name" value="OMP_Chaperone_SurA"/>
</dbReference>